<feature type="region of interest" description="Disordered" evidence="1">
    <location>
        <begin position="129"/>
        <end position="157"/>
    </location>
</feature>
<protein>
    <recommendedName>
        <fullName evidence="2">PWWP domain-containing protein</fullName>
    </recommendedName>
</protein>
<feature type="domain" description="PWWP" evidence="2">
    <location>
        <begin position="9"/>
        <end position="68"/>
    </location>
</feature>
<feature type="compositionally biased region" description="Basic and acidic residues" evidence="1">
    <location>
        <begin position="293"/>
        <end position="307"/>
    </location>
</feature>
<dbReference type="Pfam" id="PF00855">
    <property type="entry name" value="PWWP"/>
    <property type="match status" value="1"/>
</dbReference>
<evidence type="ECO:0000256" key="1">
    <source>
        <dbReference type="SAM" id="MobiDB-lite"/>
    </source>
</evidence>
<dbReference type="AlphaFoldDB" id="A0A9N9T6Q8"/>
<evidence type="ECO:0000313" key="4">
    <source>
        <dbReference type="Proteomes" id="UP001153709"/>
    </source>
</evidence>
<feature type="compositionally biased region" description="Basic residues" evidence="1">
    <location>
        <begin position="544"/>
        <end position="561"/>
    </location>
</feature>
<feature type="compositionally biased region" description="Basic residues" evidence="1">
    <location>
        <begin position="233"/>
        <end position="254"/>
    </location>
</feature>
<sequence length="632" mass="73188">MDEGHHTTYKDGDIVWVKLNGKWWPGQVKDLNSIPSDEFKKPPLVLVQFFEEDSYQYVKSWDNIYPYNCEKKTEFIKKGMAAFRTKASHMEKFPKDVTTAEVTVGGNPNILSEPQFRPEVKRNYASEIFGTPNSKKRTSTDNSIKRSTTKTQPDTSHITHRRFLGSDDYKAYICIQYPGKDRTPDSEDEEVIQLNTEPERDYNCHECSYSTKRLEVMILHIKSHIKFDDRPPTKKRKKPVTPKPKKKEPAKRQRVSFSQLNDTSNDEAPEPPKERKKKTKSSPSVKKSPKVVAEVKPKNSSDIRNDLLAEWDDEEEDLSETQDMSVISDLSILNENTFTAIDQIPEPIVETEVKTIENDDKEPEVTEKSSPTNKADDSSKIDFASSGDTSTQNDSKCCFDFNDEEEELLNTTVQVGRKIPRVIPPTEKRKSEILDDIIDLEEGFNKEEILKESQSFNEKHAENNELESAFKDLMDEVSVPKISDLENSLKPPQNFHSVKTIKFPDKQDDPPEKDRDKNPDAPTEPINPKKRFVKNFEEFENRLHREKMKSKKQQALKKKSRKEILYQDKNDESSDKTSDDDCKDIHELHTKIMSSIIDEAKIDEESKEKIMSKLNKSPRKKNCRFLFDRFKC</sequence>
<feature type="compositionally biased region" description="Acidic residues" evidence="1">
    <location>
        <begin position="309"/>
        <end position="320"/>
    </location>
</feature>
<feature type="region of interest" description="Disordered" evidence="1">
    <location>
        <begin position="178"/>
        <end position="197"/>
    </location>
</feature>
<feature type="region of interest" description="Disordered" evidence="1">
    <location>
        <begin position="350"/>
        <end position="397"/>
    </location>
</feature>
<dbReference type="SMART" id="SM00293">
    <property type="entry name" value="PWWP"/>
    <property type="match status" value="1"/>
</dbReference>
<organism evidence="3 4">
    <name type="scientific">Diabrotica balteata</name>
    <name type="common">Banded cucumber beetle</name>
    <dbReference type="NCBI Taxonomy" id="107213"/>
    <lineage>
        <taxon>Eukaryota</taxon>
        <taxon>Metazoa</taxon>
        <taxon>Ecdysozoa</taxon>
        <taxon>Arthropoda</taxon>
        <taxon>Hexapoda</taxon>
        <taxon>Insecta</taxon>
        <taxon>Pterygota</taxon>
        <taxon>Neoptera</taxon>
        <taxon>Endopterygota</taxon>
        <taxon>Coleoptera</taxon>
        <taxon>Polyphaga</taxon>
        <taxon>Cucujiformia</taxon>
        <taxon>Chrysomeloidea</taxon>
        <taxon>Chrysomelidae</taxon>
        <taxon>Galerucinae</taxon>
        <taxon>Diabroticina</taxon>
        <taxon>Diabroticites</taxon>
        <taxon>Diabrotica</taxon>
    </lineage>
</organism>
<feature type="compositionally biased region" description="Basic and acidic residues" evidence="1">
    <location>
        <begin position="502"/>
        <end position="519"/>
    </location>
</feature>
<feature type="compositionally biased region" description="Polar residues" evidence="1">
    <location>
        <begin position="140"/>
        <end position="156"/>
    </location>
</feature>
<dbReference type="EMBL" id="OU898283">
    <property type="protein sequence ID" value="CAG9839887.1"/>
    <property type="molecule type" value="Genomic_DNA"/>
</dbReference>
<reference evidence="3" key="1">
    <citation type="submission" date="2022-01" db="EMBL/GenBank/DDBJ databases">
        <authorList>
            <person name="King R."/>
        </authorList>
    </citation>
    <scope>NUCLEOTIDE SEQUENCE</scope>
</reference>
<proteinExistence type="predicted"/>
<feature type="region of interest" description="Disordered" evidence="1">
    <location>
        <begin position="226"/>
        <end position="322"/>
    </location>
</feature>
<name>A0A9N9T6Q8_DIABA</name>
<evidence type="ECO:0000313" key="3">
    <source>
        <dbReference type="EMBL" id="CAG9839887.1"/>
    </source>
</evidence>
<feature type="compositionally biased region" description="Polar residues" evidence="1">
    <location>
        <begin position="386"/>
        <end position="395"/>
    </location>
</feature>
<gene>
    <name evidence="3" type="ORF">DIABBA_LOCUS12609</name>
</gene>
<dbReference type="Gene3D" id="2.30.30.140">
    <property type="match status" value="1"/>
</dbReference>
<dbReference type="OrthoDB" id="6381815at2759"/>
<feature type="compositionally biased region" description="Basic and acidic residues" evidence="1">
    <location>
        <begin position="562"/>
        <end position="582"/>
    </location>
</feature>
<accession>A0A9N9T6Q8</accession>
<feature type="compositionally biased region" description="Basic and acidic residues" evidence="1">
    <location>
        <begin position="534"/>
        <end position="543"/>
    </location>
</feature>
<feature type="compositionally biased region" description="Low complexity" evidence="1">
    <location>
        <begin position="281"/>
        <end position="292"/>
    </location>
</feature>
<dbReference type="CDD" id="cd05162">
    <property type="entry name" value="PWWP"/>
    <property type="match status" value="1"/>
</dbReference>
<dbReference type="InterPro" id="IPR000313">
    <property type="entry name" value="PWWP_dom"/>
</dbReference>
<feature type="region of interest" description="Disordered" evidence="1">
    <location>
        <begin position="484"/>
        <end position="582"/>
    </location>
</feature>
<feature type="compositionally biased region" description="Basic and acidic residues" evidence="1">
    <location>
        <begin position="351"/>
        <end position="367"/>
    </location>
</feature>
<evidence type="ECO:0000259" key="2">
    <source>
        <dbReference type="SMART" id="SM00293"/>
    </source>
</evidence>
<keyword evidence="4" id="KW-1185">Reference proteome</keyword>
<dbReference type="Proteomes" id="UP001153709">
    <property type="component" value="Chromosome 8"/>
</dbReference>
<dbReference type="SUPFAM" id="SSF63748">
    <property type="entry name" value="Tudor/PWWP/MBT"/>
    <property type="match status" value="1"/>
</dbReference>